<reference evidence="3" key="1">
    <citation type="submission" date="2022-12" db="EMBL/GenBank/DDBJ databases">
        <title>Description and comparative metabolic analysis of Aerococcus sp. nov., isolated from the feces of a pig.</title>
        <authorList>
            <person name="Chang Y.-H."/>
        </authorList>
    </citation>
    <scope>NUCLEOTIDE SEQUENCE</scope>
    <source>
        <strain evidence="3">YH-aer222</strain>
    </source>
</reference>
<sequence length="82" mass="9573">MQITLKQLRKSKDITQSELADVFNVSVSTIANYEMDSSNIKDSLLKKYMDSFNVTYDQIFLGNKYEIFEFECEEKSKILSKV</sequence>
<dbReference type="InterPro" id="IPR010982">
    <property type="entry name" value="Lambda_DNA-bd_dom_sf"/>
</dbReference>
<feature type="domain" description="HTH cro/C1-type" evidence="2">
    <location>
        <begin position="5"/>
        <end position="59"/>
    </location>
</feature>
<dbReference type="PANTHER" id="PTHR46558">
    <property type="entry name" value="TRACRIPTIONAL REGULATORY PROTEIN-RELATED-RELATED"/>
    <property type="match status" value="1"/>
</dbReference>
<dbReference type="CDD" id="cd00093">
    <property type="entry name" value="HTH_XRE"/>
    <property type="match status" value="1"/>
</dbReference>
<evidence type="ECO:0000259" key="2">
    <source>
        <dbReference type="PROSITE" id="PS50943"/>
    </source>
</evidence>
<dbReference type="GO" id="GO:0003677">
    <property type="term" value="F:DNA binding"/>
    <property type="evidence" value="ECO:0007669"/>
    <property type="project" value="UniProtKB-KW"/>
</dbReference>
<evidence type="ECO:0000313" key="3">
    <source>
        <dbReference type="EMBL" id="MCZ0726150.1"/>
    </source>
</evidence>
<organism evidence="3 4">
    <name type="scientific">Aerococcus kribbianus</name>
    <dbReference type="NCBI Taxonomy" id="2999064"/>
    <lineage>
        <taxon>Bacteria</taxon>
        <taxon>Bacillati</taxon>
        <taxon>Bacillota</taxon>
        <taxon>Bacilli</taxon>
        <taxon>Lactobacillales</taxon>
        <taxon>Aerococcaceae</taxon>
        <taxon>Aerococcus</taxon>
    </lineage>
</organism>
<accession>A0A9X3JGA3</accession>
<keyword evidence="4" id="KW-1185">Reference proteome</keyword>
<dbReference type="RefSeq" id="WP_268752475.1">
    <property type="nucleotide sequence ID" value="NZ_JAPRFQ010000002.1"/>
</dbReference>
<protein>
    <submittedName>
        <fullName evidence="3">Helix-turn-helix transcriptional regulator</fullName>
    </submittedName>
</protein>
<dbReference type="InterPro" id="IPR001387">
    <property type="entry name" value="Cro/C1-type_HTH"/>
</dbReference>
<keyword evidence="1" id="KW-0238">DNA-binding</keyword>
<dbReference type="Pfam" id="PF01381">
    <property type="entry name" value="HTH_3"/>
    <property type="match status" value="1"/>
</dbReference>
<dbReference type="PANTHER" id="PTHR46558:SF11">
    <property type="entry name" value="HTH-TYPE TRANSCRIPTIONAL REGULATOR XRE"/>
    <property type="match status" value="1"/>
</dbReference>
<proteinExistence type="predicted"/>
<evidence type="ECO:0000256" key="1">
    <source>
        <dbReference type="ARBA" id="ARBA00023125"/>
    </source>
</evidence>
<dbReference type="Gene3D" id="1.10.260.40">
    <property type="entry name" value="lambda repressor-like DNA-binding domains"/>
    <property type="match status" value="1"/>
</dbReference>
<comment type="caution">
    <text evidence="3">The sequence shown here is derived from an EMBL/GenBank/DDBJ whole genome shotgun (WGS) entry which is preliminary data.</text>
</comment>
<dbReference type="EMBL" id="JAPRFR010000002">
    <property type="protein sequence ID" value="MCZ0726150.1"/>
    <property type="molecule type" value="Genomic_DNA"/>
</dbReference>
<evidence type="ECO:0000313" key="4">
    <source>
        <dbReference type="Proteomes" id="UP001146670"/>
    </source>
</evidence>
<dbReference type="SUPFAM" id="SSF47413">
    <property type="entry name" value="lambda repressor-like DNA-binding domains"/>
    <property type="match status" value="1"/>
</dbReference>
<name>A0A9X3JGA3_9LACT</name>
<dbReference type="SMART" id="SM00530">
    <property type="entry name" value="HTH_XRE"/>
    <property type="match status" value="1"/>
</dbReference>
<gene>
    <name evidence="3" type="ORF">OW157_06125</name>
</gene>
<dbReference type="AlphaFoldDB" id="A0A9X3JGA3"/>
<dbReference type="PROSITE" id="PS50943">
    <property type="entry name" value="HTH_CROC1"/>
    <property type="match status" value="1"/>
</dbReference>
<dbReference type="Proteomes" id="UP001146670">
    <property type="component" value="Unassembled WGS sequence"/>
</dbReference>